<feature type="compositionally biased region" description="Low complexity" evidence="1">
    <location>
        <begin position="1"/>
        <end position="17"/>
    </location>
</feature>
<protein>
    <submittedName>
        <fullName evidence="2">Uncharacterized protein</fullName>
    </submittedName>
</protein>
<dbReference type="EMBL" id="JACOFW010000010">
    <property type="protein sequence ID" value="MBC3807874.1"/>
    <property type="molecule type" value="Genomic_DNA"/>
</dbReference>
<evidence type="ECO:0000313" key="2">
    <source>
        <dbReference type="EMBL" id="MBC3807874.1"/>
    </source>
</evidence>
<accession>A0ABR6X4L0</accession>
<gene>
    <name evidence="2" type="ORF">H8K52_11010</name>
</gene>
<proteinExistence type="predicted"/>
<keyword evidence="3" id="KW-1185">Reference proteome</keyword>
<evidence type="ECO:0000256" key="1">
    <source>
        <dbReference type="SAM" id="MobiDB-lite"/>
    </source>
</evidence>
<sequence>MATPQITKRQIQQQKRIVQGERSGELTASESANLRLQEAKIQANKRAAKADGVVTDAERANLKAQENQVSERIYRKKHNERKAQ</sequence>
<comment type="caution">
    <text evidence="2">The sequence shown here is derived from an EMBL/GenBank/DDBJ whole genome shotgun (WGS) entry which is preliminary data.</text>
</comment>
<name>A0ABR6X4L0_9BURK</name>
<reference evidence="2 3" key="1">
    <citation type="submission" date="2020-08" db="EMBL/GenBank/DDBJ databases">
        <title>Novel species isolated from subtropical streams in China.</title>
        <authorList>
            <person name="Lu H."/>
        </authorList>
    </citation>
    <scope>NUCLEOTIDE SEQUENCE [LARGE SCALE GENOMIC DNA]</scope>
    <source>
        <strain evidence="2 3">KACC 16656</strain>
    </source>
</reference>
<feature type="region of interest" description="Disordered" evidence="1">
    <location>
        <begin position="64"/>
        <end position="84"/>
    </location>
</feature>
<organism evidence="2 3">
    <name type="scientific">Undibacterium seohonense</name>
    <dbReference type="NCBI Taxonomy" id="1344950"/>
    <lineage>
        <taxon>Bacteria</taxon>
        <taxon>Pseudomonadati</taxon>
        <taxon>Pseudomonadota</taxon>
        <taxon>Betaproteobacteria</taxon>
        <taxon>Burkholderiales</taxon>
        <taxon>Oxalobacteraceae</taxon>
        <taxon>Undibacterium</taxon>
    </lineage>
</organism>
<feature type="region of interest" description="Disordered" evidence="1">
    <location>
        <begin position="1"/>
        <end position="31"/>
    </location>
</feature>
<evidence type="ECO:0000313" key="3">
    <source>
        <dbReference type="Proteomes" id="UP000648257"/>
    </source>
</evidence>
<feature type="compositionally biased region" description="Basic residues" evidence="1">
    <location>
        <begin position="74"/>
        <end position="84"/>
    </location>
</feature>
<dbReference type="Proteomes" id="UP000648257">
    <property type="component" value="Unassembled WGS sequence"/>
</dbReference>